<dbReference type="InterPro" id="IPR050560">
    <property type="entry name" value="MYB_TF"/>
</dbReference>
<reference evidence="8" key="1">
    <citation type="submission" date="2023-02" db="EMBL/GenBank/DDBJ databases">
        <title>Genome of toxic invasive species Heracleum sosnowskyi carries increased number of genes despite the absence of recent whole-genome duplications.</title>
        <authorList>
            <person name="Schelkunov M."/>
            <person name="Shtratnikova V."/>
            <person name="Makarenko M."/>
            <person name="Klepikova A."/>
            <person name="Omelchenko D."/>
            <person name="Novikova G."/>
            <person name="Obukhova E."/>
            <person name="Bogdanov V."/>
            <person name="Penin A."/>
            <person name="Logacheva M."/>
        </authorList>
    </citation>
    <scope>NUCLEOTIDE SEQUENCE</scope>
    <source>
        <strain evidence="8">Hsosn_3</strain>
        <tissue evidence="8">Leaf</tissue>
    </source>
</reference>
<dbReference type="PANTHER" id="PTHR45614:SF285">
    <property type="entry name" value="TRANSCRIPTION FACTOR MYB98"/>
    <property type="match status" value="1"/>
</dbReference>
<evidence type="ECO:0000256" key="2">
    <source>
        <dbReference type="ARBA" id="ARBA00022737"/>
    </source>
</evidence>
<evidence type="ECO:0000256" key="4">
    <source>
        <dbReference type="ARBA" id="ARBA00023242"/>
    </source>
</evidence>
<evidence type="ECO:0000313" key="9">
    <source>
        <dbReference type="Proteomes" id="UP001237642"/>
    </source>
</evidence>
<proteinExistence type="predicted"/>
<feature type="domain" description="Myb-like" evidence="6">
    <location>
        <begin position="184"/>
        <end position="235"/>
    </location>
</feature>
<protein>
    <submittedName>
        <fullName evidence="8">Transcription factor MYB98</fullName>
    </submittedName>
</protein>
<comment type="caution">
    <text evidence="8">The sequence shown here is derived from an EMBL/GenBank/DDBJ whole genome shotgun (WGS) entry which is preliminary data.</text>
</comment>
<accession>A0AAD8H2A5</accession>
<keyword evidence="3" id="KW-0238">DNA-binding</keyword>
<sequence>MEFDKIYKEDHHVHQSILLPNNYVKPEIDNDFSMNICSSKGFYQDTYQTLDQFSFTGSSSYNHPNNFNSPNAFCDPFDPFVYTSAKSFDIYDQFKPFEENGGSSFMQNSCDLQVGGCFNNPNVGAVDCNASDHHRRFGKMVVIVPDESSCVTANQKILGTKKYFGKKSNASASTSTKSSKNVTKLKSSKGQWTAEEDRLLVNMVKKYGVRKWSHIATVLKGRIGKQCRERWHNHLRPDIKKDLWSEDEDRILIQAHAKIGNRWAEIAKKLPGRTENSIKNHWNATKRRQYSRRKCRTKWPRPSSLLQHYIKSLNLDAAKPTNYCRKSSTINKTPAEIIPNTNNSTTKPSTLLEKAEFCPNFNDDLKDLSEFDFVENPFEGVSIDDLLEDLSPVGTTPVEDNRFDVNVDSYDQMPSLMHCQVKKDLDLMEMISQINI</sequence>
<dbReference type="GO" id="GO:0000981">
    <property type="term" value="F:DNA-binding transcription factor activity, RNA polymerase II-specific"/>
    <property type="evidence" value="ECO:0007669"/>
    <property type="project" value="TreeGrafter"/>
</dbReference>
<dbReference type="Gene3D" id="1.10.10.60">
    <property type="entry name" value="Homeodomain-like"/>
    <property type="match status" value="2"/>
</dbReference>
<feature type="domain" description="HTH myb-type" evidence="7">
    <location>
        <begin position="240"/>
        <end position="290"/>
    </location>
</feature>
<feature type="region of interest" description="Disordered" evidence="5">
    <location>
        <begin position="168"/>
        <end position="188"/>
    </location>
</feature>
<evidence type="ECO:0000256" key="3">
    <source>
        <dbReference type="ARBA" id="ARBA00023125"/>
    </source>
</evidence>
<dbReference type="PANTHER" id="PTHR45614">
    <property type="entry name" value="MYB PROTEIN-RELATED"/>
    <property type="match status" value="1"/>
</dbReference>
<dbReference type="AlphaFoldDB" id="A0AAD8H2A5"/>
<dbReference type="GO" id="GO:0000978">
    <property type="term" value="F:RNA polymerase II cis-regulatory region sequence-specific DNA binding"/>
    <property type="evidence" value="ECO:0007669"/>
    <property type="project" value="TreeGrafter"/>
</dbReference>
<evidence type="ECO:0000256" key="1">
    <source>
        <dbReference type="ARBA" id="ARBA00004123"/>
    </source>
</evidence>
<dbReference type="FunFam" id="1.10.10.60:FF:000010">
    <property type="entry name" value="Transcriptional activator Myb isoform A"/>
    <property type="match status" value="1"/>
</dbReference>
<keyword evidence="2" id="KW-0677">Repeat</keyword>
<evidence type="ECO:0000259" key="7">
    <source>
        <dbReference type="PROSITE" id="PS51294"/>
    </source>
</evidence>
<evidence type="ECO:0000256" key="5">
    <source>
        <dbReference type="SAM" id="MobiDB-lite"/>
    </source>
</evidence>
<dbReference type="Proteomes" id="UP001237642">
    <property type="component" value="Unassembled WGS sequence"/>
</dbReference>
<reference evidence="8" key="2">
    <citation type="submission" date="2023-05" db="EMBL/GenBank/DDBJ databases">
        <authorList>
            <person name="Schelkunov M.I."/>
        </authorList>
    </citation>
    <scope>NUCLEOTIDE SEQUENCE</scope>
    <source>
        <strain evidence="8">Hsosn_3</strain>
        <tissue evidence="8">Leaf</tissue>
    </source>
</reference>
<name>A0AAD8H2A5_9APIA</name>
<gene>
    <name evidence="8" type="ORF">POM88_044164</name>
</gene>
<evidence type="ECO:0000259" key="6">
    <source>
        <dbReference type="PROSITE" id="PS50090"/>
    </source>
</evidence>
<dbReference type="FunFam" id="1.10.10.60:FF:000381">
    <property type="entry name" value="Transcription factor MYB119"/>
    <property type="match status" value="1"/>
</dbReference>
<organism evidence="8 9">
    <name type="scientific">Heracleum sosnowskyi</name>
    <dbReference type="NCBI Taxonomy" id="360622"/>
    <lineage>
        <taxon>Eukaryota</taxon>
        <taxon>Viridiplantae</taxon>
        <taxon>Streptophyta</taxon>
        <taxon>Embryophyta</taxon>
        <taxon>Tracheophyta</taxon>
        <taxon>Spermatophyta</taxon>
        <taxon>Magnoliopsida</taxon>
        <taxon>eudicotyledons</taxon>
        <taxon>Gunneridae</taxon>
        <taxon>Pentapetalae</taxon>
        <taxon>asterids</taxon>
        <taxon>campanulids</taxon>
        <taxon>Apiales</taxon>
        <taxon>Apiaceae</taxon>
        <taxon>Apioideae</taxon>
        <taxon>apioid superclade</taxon>
        <taxon>Tordylieae</taxon>
        <taxon>Tordyliinae</taxon>
        <taxon>Heracleum</taxon>
    </lineage>
</organism>
<feature type="domain" description="HTH myb-type" evidence="7">
    <location>
        <begin position="189"/>
        <end position="239"/>
    </location>
</feature>
<dbReference type="SMART" id="SM00717">
    <property type="entry name" value="SANT"/>
    <property type="match status" value="2"/>
</dbReference>
<dbReference type="InterPro" id="IPR017930">
    <property type="entry name" value="Myb_dom"/>
</dbReference>
<dbReference type="PROSITE" id="PS50090">
    <property type="entry name" value="MYB_LIKE"/>
    <property type="match status" value="2"/>
</dbReference>
<dbReference type="InterPro" id="IPR009057">
    <property type="entry name" value="Homeodomain-like_sf"/>
</dbReference>
<dbReference type="CDD" id="cd00167">
    <property type="entry name" value="SANT"/>
    <property type="match status" value="2"/>
</dbReference>
<dbReference type="SUPFAM" id="SSF46689">
    <property type="entry name" value="Homeodomain-like"/>
    <property type="match status" value="1"/>
</dbReference>
<dbReference type="PROSITE" id="PS51294">
    <property type="entry name" value="HTH_MYB"/>
    <property type="match status" value="2"/>
</dbReference>
<keyword evidence="9" id="KW-1185">Reference proteome</keyword>
<dbReference type="InterPro" id="IPR001005">
    <property type="entry name" value="SANT/Myb"/>
</dbReference>
<dbReference type="GO" id="GO:0005634">
    <property type="term" value="C:nucleus"/>
    <property type="evidence" value="ECO:0007669"/>
    <property type="project" value="UniProtKB-SubCell"/>
</dbReference>
<feature type="domain" description="Myb-like" evidence="6">
    <location>
        <begin position="236"/>
        <end position="286"/>
    </location>
</feature>
<evidence type="ECO:0000313" key="8">
    <source>
        <dbReference type="EMBL" id="KAK1359690.1"/>
    </source>
</evidence>
<dbReference type="EMBL" id="JAUIZM010000010">
    <property type="protein sequence ID" value="KAK1359690.1"/>
    <property type="molecule type" value="Genomic_DNA"/>
</dbReference>
<dbReference type="Pfam" id="PF00249">
    <property type="entry name" value="Myb_DNA-binding"/>
    <property type="match status" value="2"/>
</dbReference>
<comment type="subcellular location">
    <subcellularLocation>
        <location evidence="1">Nucleus</location>
    </subcellularLocation>
</comment>
<keyword evidence="4" id="KW-0539">Nucleus</keyword>